<dbReference type="PANTHER" id="PTHR35038:SF6">
    <property type="entry name" value="SURFACE LOCALIZED DECAHEME CYTOCHROME C LIPOPROTEIN"/>
    <property type="match status" value="1"/>
</dbReference>
<protein>
    <submittedName>
        <fullName evidence="4">Putative CxxxxCH...CXXCH cytochrome family protein</fullName>
    </submittedName>
</protein>
<accession>A0A562WTY8</accession>
<keyword evidence="3" id="KW-0812">Transmembrane</keyword>
<dbReference type="InterPro" id="IPR010176">
    <property type="entry name" value="C4xCH_C2xCH_motif_GEOSU"/>
</dbReference>
<reference evidence="4 5" key="1">
    <citation type="submission" date="2019-07" db="EMBL/GenBank/DDBJ databases">
        <title>Genomic Encyclopedia of Archaeal and Bacterial Type Strains, Phase II (KMG-II): from individual species to whole genera.</title>
        <authorList>
            <person name="Goeker M."/>
        </authorList>
    </citation>
    <scope>NUCLEOTIDE SEQUENCE [LARGE SCALE GENOMIC DNA]</scope>
    <source>
        <strain evidence="4 5">ATCC BAA-1139</strain>
    </source>
</reference>
<dbReference type="PANTHER" id="PTHR35038">
    <property type="entry name" value="DISSIMILATORY SULFITE REDUCTASE SIRA"/>
    <property type="match status" value="1"/>
</dbReference>
<sequence>MGKVIAGKIGGMSRWAKWSIVLLFTLLTSIFMYKGWYKPLNAEAAIARVQSVTLNNGSNTTGTITIAPTHAGNLLVVVIGGIQTATGNVSNVKLGSTALTLAKDIVVSGGPQYVSIWYLANIPSGQTTVTYTSTAVDNGAVVAEYSGIATTSPLDVTASAGSSTSSSTLSTGTATSSAANELWIGAFGDNTSSTLSAVTGTNASMYAQTAAFGTQLGLADSITNSAGSATMGCTGANDWWAGAIAVFKPAAGAPAPTVTSTSPNNMAQGTGPTTVTITGTGFQSGAAVAFSGTGVTTGAVTVVNATTITVPVTVAAGATTGALNVTVTNPDAGAGTGTGVFTVNPAAVCTANTPTISVTPASSTVTSGGAATTYTVTVTNNDTAACASTVFTLTKSDNNAGVFTSSTLSPTTLTLAPGANGTATFTVAAPAGAANGASNVTTLGVSATGHTAPANITATTTVSNPAPTVTSATPNSGTQGATSLSVTIGGTNFASGATTAFSGTGVTVNSTTFVSATQLTANITIAAGATTGVRNITVTNPDTQSATLTNGFTVNASVVCTANTPSLSIAPASATVKAGNGQGYTVTVVNNDTTACSSTTFTLSLANSNTTDFTTTSLTPLTLSLAPGISGTSSFTVTAGAAAATGAANTSTVGVSATGHTAPANVTGVTTVNNTVISPLTHSSVNLGTKYGNWGTSYNCTTCHNEATNNIKNIAATITTPTGARSVVFNQLTASQTTAMGVFGNDQRATLTQTTNVCEVCHHNTIYHQYSSSKAGVNLTHNNRKDCMLCHPHSVGFKAGCSGCHGYPPTDATLGTSTGLVSPVSGATSPASAGAHAIHVTTRSMTCNTCHTGTTMPTLDNKITVGFAINGSNWPGFVGSVGTYNTYSGHTPLNSPYTFNSGSVTTTVATGAGYRNSCNVYCHANWPGSNGSLNPSWVITDGTQKACGTCHGASAATPPTTGSHVRHAGNGATSLALTCDKCHGAHTDNSHVNGNVKWDLTGIAATAQYKTPAGVYATTGGTNAVAPSASYGQCNNVYCHSTVQGATGSGAPATYATPTWGGAALTCGSCHADMSGVSGSGSHPKHANTAKIACSLCHGVGYNSTTVTYPKHANGFINISTNGYANGTTYSKGKSITPGSAVYGTCSNGYCHSNGTGGTLQTGDTRGIAANTSPAWGSTDSCTTCHASPPNYANYTSNTSITGQKANSHQGTTHLAQTCDVCHNSVSTTNGGVTYTTYTSHNNGRYSLKASLGYTFGVKGGTCATPGCHGSAKWGGQLGCVNCHNTTITRTLGRPGEQLANIVAEFGLAFGHKKSGNSAVTDADCIVCHLEGDSTTGKVSATYHKNGNIDLRDPDGATTEAPITNMSGAAFTFQRFTTSYVAGSRTSTGNTSNNIDNVITQKFCLKCHDATGATNPGARVGGAATSQYKPFNRNTGDANYVVPLSAGVTNGVVDVDSMFATTNSTFHPVKGPQNNSYAANTRMNAPYGATKTNGTPSAGVVINCFDCHNVSGAPLTRRTVSAHGNAAWLRGTVYDTTNSLCKICHNGYQTATGGMGHGSGSAFYSSVDSGMDTYMTNQCQKCHASTDTAVRPTRAEDAHGFSYFAGNGTDKMWPRGATETYKMYAFIRNTNQWSSTNWQPLSGPGVPAGGAQCGGNMTTSTCGDTMTGYTPGGVY</sequence>
<evidence type="ECO:0000256" key="2">
    <source>
        <dbReference type="SAM" id="MobiDB-lite"/>
    </source>
</evidence>
<dbReference type="InterPro" id="IPR014756">
    <property type="entry name" value="Ig_E-set"/>
</dbReference>
<dbReference type="InterPro" id="IPR036280">
    <property type="entry name" value="Multihaem_cyt_sf"/>
</dbReference>
<evidence type="ECO:0000313" key="4">
    <source>
        <dbReference type="EMBL" id="TWJ32963.1"/>
    </source>
</evidence>
<dbReference type="InterPro" id="IPR013783">
    <property type="entry name" value="Ig-like_fold"/>
</dbReference>
<dbReference type="SUPFAM" id="SSF81296">
    <property type="entry name" value="E set domains"/>
    <property type="match status" value="2"/>
</dbReference>
<dbReference type="OrthoDB" id="5396053at2"/>
<comment type="caution">
    <text evidence="4">The sequence shown here is derived from an EMBL/GenBank/DDBJ whole genome shotgun (WGS) entry which is preliminary data.</text>
</comment>
<evidence type="ECO:0000256" key="1">
    <source>
        <dbReference type="ARBA" id="ARBA00022729"/>
    </source>
</evidence>
<evidence type="ECO:0000313" key="5">
    <source>
        <dbReference type="Proteomes" id="UP000319449"/>
    </source>
</evidence>
<dbReference type="GO" id="GO:0016491">
    <property type="term" value="F:oxidoreductase activity"/>
    <property type="evidence" value="ECO:0007669"/>
    <property type="project" value="TreeGrafter"/>
</dbReference>
<dbReference type="InterPro" id="IPR051829">
    <property type="entry name" value="Multiheme_Cytochr_ET"/>
</dbReference>
<evidence type="ECO:0000256" key="3">
    <source>
        <dbReference type="SAM" id="Phobius"/>
    </source>
</evidence>
<keyword evidence="1" id="KW-0732">Signal</keyword>
<feature type="transmembrane region" description="Helical" evidence="3">
    <location>
        <begin position="20"/>
        <end position="37"/>
    </location>
</feature>
<keyword evidence="3" id="KW-0472">Membrane</keyword>
<dbReference type="NCBIfam" id="TIGR01904">
    <property type="entry name" value="GSu_C4xC__C2xCH"/>
    <property type="match status" value="3"/>
</dbReference>
<dbReference type="RefSeq" id="WP_145017511.1">
    <property type="nucleotide sequence ID" value="NZ_VLLN01000002.1"/>
</dbReference>
<dbReference type="Proteomes" id="UP000319449">
    <property type="component" value="Unassembled WGS sequence"/>
</dbReference>
<dbReference type="EMBL" id="VLLN01000002">
    <property type="protein sequence ID" value="TWJ32963.1"/>
    <property type="molecule type" value="Genomic_DNA"/>
</dbReference>
<dbReference type="SUPFAM" id="SSF48695">
    <property type="entry name" value="Multiheme cytochromes"/>
    <property type="match status" value="4"/>
</dbReference>
<keyword evidence="5" id="KW-1185">Reference proteome</keyword>
<dbReference type="CDD" id="cd00102">
    <property type="entry name" value="IPT"/>
    <property type="match status" value="1"/>
</dbReference>
<dbReference type="Gene3D" id="2.60.40.10">
    <property type="entry name" value="Immunoglobulins"/>
    <property type="match status" value="2"/>
</dbReference>
<name>A0A562WTY8_9BACT</name>
<proteinExistence type="predicted"/>
<gene>
    <name evidence="4" type="ORF">JN12_00374</name>
</gene>
<organism evidence="4 5">
    <name type="scientific">Geobacter argillaceus</name>
    <dbReference type="NCBI Taxonomy" id="345631"/>
    <lineage>
        <taxon>Bacteria</taxon>
        <taxon>Pseudomonadati</taxon>
        <taxon>Thermodesulfobacteriota</taxon>
        <taxon>Desulfuromonadia</taxon>
        <taxon>Geobacterales</taxon>
        <taxon>Geobacteraceae</taxon>
        <taxon>Geobacter</taxon>
    </lineage>
</organism>
<feature type="region of interest" description="Disordered" evidence="2">
    <location>
        <begin position="458"/>
        <end position="479"/>
    </location>
</feature>
<dbReference type="Pfam" id="PF09698">
    <property type="entry name" value="GSu_C4xC__C2xCH"/>
    <property type="match status" value="2"/>
</dbReference>
<keyword evidence="3" id="KW-1133">Transmembrane helix</keyword>